<reference evidence="1 2" key="1">
    <citation type="journal article" date="2021" name="Hortic Res">
        <title>High-quality reference genome and annotation aids understanding of berry development for evergreen blueberry (Vaccinium darrowii).</title>
        <authorList>
            <person name="Yu J."/>
            <person name="Hulse-Kemp A.M."/>
            <person name="Babiker E."/>
            <person name="Staton M."/>
        </authorList>
    </citation>
    <scope>NUCLEOTIDE SEQUENCE [LARGE SCALE GENOMIC DNA]</scope>
    <source>
        <strain evidence="2">cv. NJ 8807/NJ 8810</strain>
        <tissue evidence="1">Young leaf</tissue>
    </source>
</reference>
<sequence length="419" mass="46803">MSDYLPCEALINILIRLPAKSLLKFRCVCKSWLSLISSPDFTSAHLCPTTTKPSLLLRHFSVTPKCREIYSLSSDDNDDFTTLRDLNCPFKTRSGFFHRVVGCCNGVVCLSDDCFGYTYTIILWNPAIRRHVTLPKPNICFDDYGPYMHSLGFGFDPKTSNPKIVRIVYLEEARRGQGYRQYAVPPKVEVFALSTGLWKTIKGCKIGYHMDEFFWSSVFVNGRVHWTAYSGGKTTGYHNVVLVFDMGSEVFREVKLPEKLVGVSPLDLAVVGYKDSISIFQYDGRGPYCCRGFTVWAMNKYGVEESWSKLFTGSLNGGVSTILGFRKSGEVVVAKWDGKLVSCQPGRIKKIGIRGGKDSFYLGTYAESLILLDAGKCDQTEDSVSSDGVDDSPDNASVVRSLEKNSLMHYLFAGHALSY</sequence>
<evidence type="ECO:0000313" key="2">
    <source>
        <dbReference type="Proteomes" id="UP000828048"/>
    </source>
</evidence>
<keyword evidence="2" id="KW-1185">Reference proteome</keyword>
<comment type="caution">
    <text evidence="1">The sequence shown here is derived from an EMBL/GenBank/DDBJ whole genome shotgun (WGS) entry which is preliminary data.</text>
</comment>
<dbReference type="EMBL" id="CM037162">
    <property type="protein sequence ID" value="KAH7863281.1"/>
    <property type="molecule type" value="Genomic_DNA"/>
</dbReference>
<name>A0ACB7ZCV7_9ERIC</name>
<evidence type="ECO:0000313" key="1">
    <source>
        <dbReference type="EMBL" id="KAH7863281.1"/>
    </source>
</evidence>
<accession>A0ACB7ZCV7</accession>
<gene>
    <name evidence="1" type="ORF">Vadar_015654</name>
</gene>
<proteinExistence type="predicted"/>
<protein>
    <submittedName>
        <fullName evidence="1">Uncharacterized protein</fullName>
    </submittedName>
</protein>
<organism evidence="1 2">
    <name type="scientific">Vaccinium darrowii</name>
    <dbReference type="NCBI Taxonomy" id="229202"/>
    <lineage>
        <taxon>Eukaryota</taxon>
        <taxon>Viridiplantae</taxon>
        <taxon>Streptophyta</taxon>
        <taxon>Embryophyta</taxon>
        <taxon>Tracheophyta</taxon>
        <taxon>Spermatophyta</taxon>
        <taxon>Magnoliopsida</taxon>
        <taxon>eudicotyledons</taxon>
        <taxon>Gunneridae</taxon>
        <taxon>Pentapetalae</taxon>
        <taxon>asterids</taxon>
        <taxon>Ericales</taxon>
        <taxon>Ericaceae</taxon>
        <taxon>Vaccinioideae</taxon>
        <taxon>Vaccinieae</taxon>
        <taxon>Vaccinium</taxon>
    </lineage>
</organism>
<dbReference type="Proteomes" id="UP000828048">
    <property type="component" value="Chromosome 12"/>
</dbReference>